<reference evidence="3 6" key="2">
    <citation type="submission" date="2020-12" db="EMBL/GenBank/DDBJ databases">
        <title>FDA dAtabase for Regulatory Grade micrObial Sequences (FDA-ARGOS): Supporting development and validation of Infectious Disease Dx tests.</title>
        <authorList>
            <person name="Sproer C."/>
            <person name="Gronow S."/>
            <person name="Severitt S."/>
            <person name="Schroder I."/>
            <person name="Tallon L."/>
            <person name="Sadzewicz L."/>
            <person name="Zhao X."/>
            <person name="Boylan J."/>
            <person name="Ott S."/>
            <person name="Bowen H."/>
            <person name="Vavikolanu K."/>
            <person name="Mehta A."/>
            <person name="Aluvathingal J."/>
            <person name="Nadendla S."/>
            <person name="Lowell S."/>
            <person name="Myers T."/>
            <person name="Yan Y."/>
            <person name="Sichtig H."/>
        </authorList>
    </citation>
    <scope>NUCLEOTIDE SEQUENCE [LARGE SCALE GENOMIC DNA]</scope>
    <source>
        <strain evidence="3 6">FDAARGOS_872</strain>
    </source>
</reference>
<accession>A0A378XGG7</accession>
<dbReference type="Pfam" id="PF03099">
    <property type="entry name" value="BPL_LplA_LipB"/>
    <property type="match status" value="1"/>
</dbReference>
<dbReference type="EC" id="6.3.4.15" evidence="3"/>
<evidence type="ECO:0000313" key="3">
    <source>
        <dbReference type="EMBL" id="QPT41055.1"/>
    </source>
</evidence>
<dbReference type="InterPro" id="IPR008988">
    <property type="entry name" value="Transcriptional_repressor_C"/>
</dbReference>
<dbReference type="STRING" id="1122619.GCA_000373745_00909"/>
<dbReference type="InterPro" id="IPR004408">
    <property type="entry name" value="Biotin_CoA_COase_ligase"/>
</dbReference>
<dbReference type="Gene3D" id="3.30.930.10">
    <property type="entry name" value="Bira Bifunctional Protein, Domain 2"/>
    <property type="match status" value="1"/>
</dbReference>
<evidence type="ECO:0000313" key="6">
    <source>
        <dbReference type="Proteomes" id="UP000594903"/>
    </source>
</evidence>
<dbReference type="CDD" id="cd16442">
    <property type="entry name" value="BPL"/>
    <property type="match status" value="1"/>
</dbReference>
<organism evidence="4 5">
    <name type="scientific">Oligella ureolytica</name>
    <dbReference type="NCBI Taxonomy" id="90244"/>
    <lineage>
        <taxon>Bacteria</taxon>
        <taxon>Pseudomonadati</taxon>
        <taxon>Pseudomonadota</taxon>
        <taxon>Betaproteobacteria</taxon>
        <taxon>Burkholderiales</taxon>
        <taxon>Alcaligenaceae</taxon>
        <taxon>Oligella</taxon>
    </lineage>
</organism>
<name>A0A378XGG7_9BURK</name>
<dbReference type="RefSeq" id="WP_018574093.1">
    <property type="nucleotide sequence ID" value="NZ_CP065725.1"/>
</dbReference>
<evidence type="ECO:0000313" key="5">
    <source>
        <dbReference type="Proteomes" id="UP000254603"/>
    </source>
</evidence>
<dbReference type="NCBIfam" id="TIGR00121">
    <property type="entry name" value="birA_ligase"/>
    <property type="match status" value="1"/>
</dbReference>
<dbReference type="AlphaFoldDB" id="A0A378XGG7"/>
<dbReference type="InterPro" id="IPR004143">
    <property type="entry name" value="BPL_LPL_catalytic"/>
</dbReference>
<dbReference type="GO" id="GO:0005737">
    <property type="term" value="C:cytoplasm"/>
    <property type="evidence" value="ECO:0007669"/>
    <property type="project" value="TreeGrafter"/>
</dbReference>
<dbReference type="EMBL" id="CP065725">
    <property type="protein sequence ID" value="QPT41055.1"/>
    <property type="molecule type" value="Genomic_DNA"/>
</dbReference>
<dbReference type="Gene3D" id="2.30.30.100">
    <property type="match status" value="1"/>
</dbReference>
<dbReference type="Proteomes" id="UP000254603">
    <property type="component" value="Unassembled WGS sequence"/>
</dbReference>
<dbReference type="GO" id="GO:0004077">
    <property type="term" value="F:biotin--[biotin carboxyl-carrier protein] ligase activity"/>
    <property type="evidence" value="ECO:0007669"/>
    <property type="project" value="UniProtKB-EC"/>
</dbReference>
<evidence type="ECO:0000256" key="1">
    <source>
        <dbReference type="ARBA" id="ARBA00022598"/>
    </source>
</evidence>
<dbReference type="OrthoDB" id="9807064at2"/>
<protein>
    <submittedName>
        <fullName evidence="4">Bifunctional protein BirA</fullName>
    </submittedName>
    <submittedName>
        <fullName evidence="3">Biotin--[acetyl-CoA-carboxylase] ligase</fullName>
        <ecNumber evidence="3">6.3.4.15</ecNumber>
    </submittedName>
</protein>
<evidence type="ECO:0000259" key="2">
    <source>
        <dbReference type="Pfam" id="PF03099"/>
    </source>
</evidence>
<dbReference type="PANTHER" id="PTHR12835">
    <property type="entry name" value="BIOTIN PROTEIN LIGASE"/>
    <property type="match status" value="1"/>
</dbReference>
<dbReference type="SUPFAM" id="SSF50037">
    <property type="entry name" value="C-terminal domain of transcriptional repressors"/>
    <property type="match status" value="1"/>
</dbReference>
<gene>
    <name evidence="4" type="primary">birA</name>
    <name evidence="3" type="ORF">I6G29_05825</name>
    <name evidence="4" type="ORF">NCTC11997_01221</name>
</gene>
<keyword evidence="6" id="KW-1185">Reference proteome</keyword>
<dbReference type="PANTHER" id="PTHR12835:SF5">
    <property type="entry name" value="BIOTIN--PROTEIN LIGASE"/>
    <property type="match status" value="1"/>
</dbReference>
<dbReference type="InterPro" id="IPR045864">
    <property type="entry name" value="aa-tRNA-synth_II/BPL/LPL"/>
</dbReference>
<feature type="domain" description="BPL/LPL catalytic" evidence="2">
    <location>
        <begin position="31"/>
        <end position="162"/>
    </location>
</feature>
<sequence>MPLITLPAAEQLAVNIKQELPGFAGVQWVDSIDSTNAQLMTGARQIEPVQQRPTLLGAHHQTQGKGRGGRHWKDLDKTTLMFSCAFDVDLPASQLPMLAPICGIVACEQLRQLVGTRHQYRLTMKWPNDILFDGAKLSGLLVEAVKPTVARFSAHHHVVVVGMGLNLTHAKVLSESLQRPVADWTSVLSTLKERENKAAENVSAMVALIANAWYQAILQYQDEGFEPFIARHAAVDALVGQTVDVLNGAEVMYSGVAQGVDNNACLQVMTEDGLKQVIYGDVSVRATEAQSVEEVRDV</sequence>
<keyword evidence="1 3" id="KW-0436">Ligase</keyword>
<dbReference type="EMBL" id="UGSB01000001">
    <property type="protein sequence ID" value="SUA53576.1"/>
    <property type="molecule type" value="Genomic_DNA"/>
</dbReference>
<dbReference type="SUPFAM" id="SSF55681">
    <property type="entry name" value="Class II aaRS and biotin synthetases"/>
    <property type="match status" value="1"/>
</dbReference>
<dbReference type="Proteomes" id="UP000594903">
    <property type="component" value="Chromosome"/>
</dbReference>
<proteinExistence type="predicted"/>
<reference evidence="4 5" key="1">
    <citation type="submission" date="2018-06" db="EMBL/GenBank/DDBJ databases">
        <authorList>
            <consortium name="Pathogen Informatics"/>
            <person name="Doyle S."/>
        </authorList>
    </citation>
    <scope>NUCLEOTIDE SEQUENCE [LARGE SCALE GENOMIC DNA]</scope>
    <source>
        <strain evidence="4 5">NCTC11997</strain>
    </source>
</reference>
<evidence type="ECO:0000313" key="4">
    <source>
        <dbReference type="EMBL" id="SUA53576.1"/>
    </source>
</evidence>